<proteinExistence type="predicted"/>
<accession>A0A183DY76</accession>
<dbReference type="Proteomes" id="UP000271098">
    <property type="component" value="Unassembled WGS sequence"/>
</dbReference>
<reference evidence="3" key="1">
    <citation type="submission" date="2016-06" db="UniProtKB">
        <authorList>
            <consortium name="WormBaseParasite"/>
        </authorList>
    </citation>
    <scope>IDENTIFICATION</scope>
</reference>
<dbReference type="WBParaSite" id="GPUH_0001368201-mRNA-1">
    <property type="protein sequence ID" value="GPUH_0001368201-mRNA-1"/>
    <property type="gene ID" value="GPUH_0001368201"/>
</dbReference>
<dbReference type="AlphaFoldDB" id="A0A183DY76"/>
<keyword evidence="2" id="KW-1185">Reference proteome</keyword>
<evidence type="ECO:0000313" key="1">
    <source>
        <dbReference type="EMBL" id="VDN22756.1"/>
    </source>
</evidence>
<evidence type="ECO:0000313" key="2">
    <source>
        <dbReference type="Proteomes" id="UP000271098"/>
    </source>
</evidence>
<name>A0A183DY76_9BILA</name>
<organism evidence="3">
    <name type="scientific">Gongylonema pulchrum</name>
    <dbReference type="NCBI Taxonomy" id="637853"/>
    <lineage>
        <taxon>Eukaryota</taxon>
        <taxon>Metazoa</taxon>
        <taxon>Ecdysozoa</taxon>
        <taxon>Nematoda</taxon>
        <taxon>Chromadorea</taxon>
        <taxon>Rhabditida</taxon>
        <taxon>Spirurina</taxon>
        <taxon>Spiruromorpha</taxon>
        <taxon>Spiruroidea</taxon>
        <taxon>Gongylonematidae</taxon>
        <taxon>Gongylonema</taxon>
    </lineage>
</organism>
<dbReference type="EMBL" id="UYRT01080442">
    <property type="protein sequence ID" value="VDN22756.1"/>
    <property type="molecule type" value="Genomic_DNA"/>
</dbReference>
<reference evidence="1 2" key="2">
    <citation type="submission" date="2018-11" db="EMBL/GenBank/DDBJ databases">
        <authorList>
            <consortium name="Pathogen Informatics"/>
        </authorList>
    </citation>
    <scope>NUCLEOTIDE SEQUENCE [LARGE SCALE GENOMIC DNA]</scope>
</reference>
<protein>
    <submittedName>
        <fullName evidence="1 3">Uncharacterized protein</fullName>
    </submittedName>
</protein>
<gene>
    <name evidence="1" type="ORF">GPUH_LOCUS13667</name>
</gene>
<dbReference type="OrthoDB" id="10251381at2759"/>
<evidence type="ECO:0000313" key="3">
    <source>
        <dbReference type="WBParaSite" id="GPUH_0001368201-mRNA-1"/>
    </source>
</evidence>
<sequence length="108" mass="12151">MKDKSQEQQPEPVVFDFLISSAFLRNTLNDFVQNNNVPKESTIRIECIVQESAPVPIHEIDLSEWAESSGMFAASYTVRKTATVPGDKASMITYNIGRTTQIPEPQEF</sequence>